<proteinExistence type="predicted"/>
<comment type="subcellular location">
    <subcellularLocation>
        <location evidence="2">Cytoplasm</location>
    </subcellularLocation>
    <subcellularLocation>
        <location evidence="1">Nucleus</location>
    </subcellularLocation>
</comment>
<dbReference type="GO" id="GO:0042826">
    <property type="term" value="F:histone deacetylase binding"/>
    <property type="evidence" value="ECO:0007669"/>
    <property type="project" value="TreeGrafter"/>
</dbReference>
<keyword evidence="13" id="KW-1185">Reference proteome</keyword>
<evidence type="ECO:0000256" key="9">
    <source>
        <dbReference type="PROSITE-ProRule" id="PRU00339"/>
    </source>
</evidence>
<dbReference type="InterPro" id="IPR044421">
    <property type="entry name" value="SMYD4_SET"/>
</dbReference>
<evidence type="ECO:0000256" key="6">
    <source>
        <dbReference type="ARBA" id="ARBA00022691"/>
    </source>
</evidence>
<dbReference type="PROSITE" id="PS50280">
    <property type="entry name" value="SET"/>
    <property type="match status" value="1"/>
</dbReference>
<evidence type="ECO:0000256" key="10">
    <source>
        <dbReference type="SAM" id="MobiDB-lite"/>
    </source>
</evidence>
<dbReference type="SMART" id="SM00028">
    <property type="entry name" value="TPR"/>
    <property type="match status" value="2"/>
</dbReference>
<gene>
    <name evidence="12" type="ORF">MNOR_LOCUS6675</name>
</gene>
<dbReference type="SUPFAM" id="SSF82199">
    <property type="entry name" value="SET domain"/>
    <property type="match status" value="1"/>
</dbReference>
<reference evidence="12 13" key="1">
    <citation type="submission" date="2024-05" db="EMBL/GenBank/DDBJ databases">
        <authorList>
            <person name="Wallberg A."/>
        </authorList>
    </citation>
    <scope>NUCLEOTIDE SEQUENCE [LARGE SCALE GENOMIC DNA]</scope>
</reference>
<evidence type="ECO:0000256" key="2">
    <source>
        <dbReference type="ARBA" id="ARBA00004496"/>
    </source>
</evidence>
<dbReference type="GO" id="GO:0008276">
    <property type="term" value="F:protein methyltransferase activity"/>
    <property type="evidence" value="ECO:0007669"/>
    <property type="project" value="UniProtKB-ARBA"/>
</dbReference>
<evidence type="ECO:0000256" key="8">
    <source>
        <dbReference type="ARBA" id="ARBA00048985"/>
    </source>
</evidence>
<dbReference type="SMART" id="SM00317">
    <property type="entry name" value="SET"/>
    <property type="match status" value="1"/>
</dbReference>
<comment type="caution">
    <text evidence="12">The sequence shown here is derived from an EMBL/GenBank/DDBJ whole genome shotgun (WGS) entry which is preliminary data.</text>
</comment>
<organism evidence="12 13">
    <name type="scientific">Meganyctiphanes norvegica</name>
    <name type="common">Northern krill</name>
    <name type="synonym">Thysanopoda norvegica</name>
    <dbReference type="NCBI Taxonomy" id="48144"/>
    <lineage>
        <taxon>Eukaryota</taxon>
        <taxon>Metazoa</taxon>
        <taxon>Ecdysozoa</taxon>
        <taxon>Arthropoda</taxon>
        <taxon>Crustacea</taxon>
        <taxon>Multicrustacea</taxon>
        <taxon>Malacostraca</taxon>
        <taxon>Eumalacostraca</taxon>
        <taxon>Eucarida</taxon>
        <taxon>Euphausiacea</taxon>
        <taxon>Euphausiidae</taxon>
        <taxon>Meganyctiphanes</taxon>
    </lineage>
</organism>
<keyword evidence="3" id="KW-0963">Cytoplasm</keyword>
<evidence type="ECO:0000256" key="5">
    <source>
        <dbReference type="ARBA" id="ARBA00022679"/>
    </source>
</evidence>
<dbReference type="GO" id="GO:0008757">
    <property type="term" value="F:S-adenosylmethionine-dependent methyltransferase activity"/>
    <property type="evidence" value="ECO:0007669"/>
    <property type="project" value="UniProtKB-ARBA"/>
</dbReference>
<feature type="compositionally biased region" description="Basic and acidic residues" evidence="10">
    <location>
        <begin position="112"/>
        <end position="126"/>
    </location>
</feature>
<dbReference type="Gene3D" id="1.25.40.10">
    <property type="entry name" value="Tetratricopeptide repeat domain"/>
    <property type="match status" value="1"/>
</dbReference>
<dbReference type="SUPFAM" id="SSF144232">
    <property type="entry name" value="HIT/MYND zinc finger-like"/>
    <property type="match status" value="1"/>
</dbReference>
<keyword evidence="5" id="KW-0808">Transferase</keyword>
<dbReference type="GO" id="GO:0008170">
    <property type="term" value="F:N-methyltransferase activity"/>
    <property type="evidence" value="ECO:0007669"/>
    <property type="project" value="UniProtKB-ARBA"/>
</dbReference>
<dbReference type="GO" id="GO:0032259">
    <property type="term" value="P:methylation"/>
    <property type="evidence" value="ECO:0007669"/>
    <property type="project" value="UniProtKB-KW"/>
</dbReference>
<feature type="region of interest" description="Disordered" evidence="10">
    <location>
        <begin position="107"/>
        <end position="126"/>
    </location>
</feature>
<dbReference type="Proteomes" id="UP001497623">
    <property type="component" value="Unassembled WGS sequence"/>
</dbReference>
<dbReference type="InterPro" id="IPR011990">
    <property type="entry name" value="TPR-like_helical_dom_sf"/>
</dbReference>
<evidence type="ECO:0000256" key="3">
    <source>
        <dbReference type="ARBA" id="ARBA00022490"/>
    </source>
</evidence>
<comment type="catalytic activity">
    <reaction evidence="8">
        <text>L-lysyl-[protein] + S-adenosyl-L-methionine = N(6)-methyl-L-lysyl-[protein] + S-adenosyl-L-homocysteine + H(+)</text>
        <dbReference type="Rhea" id="RHEA:51736"/>
        <dbReference type="Rhea" id="RHEA-COMP:9752"/>
        <dbReference type="Rhea" id="RHEA-COMP:13053"/>
        <dbReference type="ChEBI" id="CHEBI:15378"/>
        <dbReference type="ChEBI" id="CHEBI:29969"/>
        <dbReference type="ChEBI" id="CHEBI:57856"/>
        <dbReference type="ChEBI" id="CHEBI:59789"/>
        <dbReference type="ChEBI" id="CHEBI:61929"/>
    </reaction>
</comment>
<feature type="repeat" description="TPR" evidence="9">
    <location>
        <begin position="70"/>
        <end position="103"/>
    </location>
</feature>
<evidence type="ECO:0000313" key="13">
    <source>
        <dbReference type="Proteomes" id="UP001497623"/>
    </source>
</evidence>
<dbReference type="CDD" id="cd10536">
    <property type="entry name" value="SET_SMYD4"/>
    <property type="match status" value="1"/>
</dbReference>
<feature type="non-terminal residue" evidence="12">
    <location>
        <position position="628"/>
    </location>
</feature>
<dbReference type="PROSITE" id="PS50005">
    <property type="entry name" value="TPR"/>
    <property type="match status" value="1"/>
</dbReference>
<dbReference type="InterPro" id="IPR001214">
    <property type="entry name" value="SET_dom"/>
</dbReference>
<evidence type="ECO:0000313" key="12">
    <source>
        <dbReference type="EMBL" id="CAL4067727.1"/>
    </source>
</evidence>
<dbReference type="InterPro" id="IPR052097">
    <property type="entry name" value="SET-MYND_domain_protein"/>
</dbReference>
<dbReference type="Pfam" id="PF00856">
    <property type="entry name" value="SET"/>
    <property type="match status" value="1"/>
</dbReference>
<evidence type="ECO:0000259" key="11">
    <source>
        <dbReference type="PROSITE" id="PS50280"/>
    </source>
</evidence>
<evidence type="ECO:0000256" key="4">
    <source>
        <dbReference type="ARBA" id="ARBA00022603"/>
    </source>
</evidence>
<dbReference type="GO" id="GO:0005737">
    <property type="term" value="C:cytoplasm"/>
    <property type="evidence" value="ECO:0007669"/>
    <property type="project" value="UniProtKB-SubCell"/>
</dbReference>
<protein>
    <recommendedName>
        <fullName evidence="11">SET domain-containing protein</fullName>
    </recommendedName>
</protein>
<dbReference type="PANTHER" id="PTHR46165">
    <property type="entry name" value="SET AND MYND DOMAIN-CONTAINING PROTEIN 4"/>
    <property type="match status" value="1"/>
</dbReference>
<dbReference type="Gene3D" id="6.10.140.2220">
    <property type="match status" value="1"/>
</dbReference>
<accession>A0AAV2Q3W6</accession>
<feature type="domain" description="SET" evidence="11">
    <location>
        <begin position="251"/>
        <end position="539"/>
    </location>
</feature>
<dbReference type="AlphaFoldDB" id="A0AAV2Q3W6"/>
<keyword evidence="7" id="KW-0539">Nucleus</keyword>
<dbReference type="Gene3D" id="1.10.220.160">
    <property type="match status" value="1"/>
</dbReference>
<keyword evidence="4" id="KW-0489">Methyltransferase</keyword>
<keyword evidence="9" id="KW-0802">TPR repeat</keyword>
<dbReference type="GO" id="GO:0005634">
    <property type="term" value="C:nucleus"/>
    <property type="evidence" value="ECO:0007669"/>
    <property type="project" value="UniProtKB-SubCell"/>
</dbReference>
<evidence type="ECO:0000256" key="7">
    <source>
        <dbReference type="ARBA" id="ARBA00023242"/>
    </source>
</evidence>
<dbReference type="InterPro" id="IPR019734">
    <property type="entry name" value="TPR_rpt"/>
</dbReference>
<dbReference type="PANTHER" id="PTHR46165:SF2">
    <property type="entry name" value="SET AND MYND DOMAIN-CONTAINING PROTEIN 4"/>
    <property type="match status" value="1"/>
</dbReference>
<dbReference type="InterPro" id="IPR046341">
    <property type="entry name" value="SET_dom_sf"/>
</dbReference>
<dbReference type="Gene3D" id="2.170.270.10">
    <property type="entry name" value="SET domain"/>
    <property type="match status" value="1"/>
</dbReference>
<sequence>ENKIMAPTFGELQMDLMSALASSDMLKDLESHINHDQSEDSMFNWIWGLPEAHANLVPVPKAATKRGDAAEELRKVGWDWFRKGNIRKALELLNKCLMMAPHPKCSISNSDATHEPDSDNTKSQNENEFKTLVEVYANRSEVLFHLKQYEKCILDINRVLTYADPNSIDEAIIERKVKCLIILGHHAEAKSISPKPFEILNNNDINLDFIEKINDHIKDSSTISVDHMFSYQSPDPPKLIECNPSIPNFSHALDLKFSPEKGRYAVATKDIKPGEVVLVEASHVSCPNSDMENLQTHCCYCLKRCHAPVPCLNCDKVVFCNENCRSIALDKFHNDECEILPTLISLNMDKKSIQTLRLILQSTFLKLRNSVSRLKHEKLTKTEQKHGFNSDGIYNSNDYRTVYHLEGNTKHISTADLFQNCGMAFLLTKLLINDKDFFVDENNQKFEPEIQDITFLGSTILHHLSTFPFNVFAITEVNKNIHKPKMNHIKNIGSGIYPSASLLNHSCDASTVRCNFGNVLVMYAKKFIQAGEEVSDNYGYSYQIVPKETRIPELRINYKFECSCEACDNNWETMRKVSETKTTKIKYGAKSNSEDKSDHTNNNLEGELLKYKRILHEINSSEASESDR</sequence>
<keyword evidence="6" id="KW-0949">S-adenosyl-L-methionine</keyword>
<evidence type="ECO:0000256" key="1">
    <source>
        <dbReference type="ARBA" id="ARBA00004123"/>
    </source>
</evidence>
<dbReference type="SUPFAM" id="SSF48452">
    <property type="entry name" value="TPR-like"/>
    <property type="match status" value="1"/>
</dbReference>
<name>A0AAV2Q3W6_MEGNR</name>
<feature type="non-terminal residue" evidence="12">
    <location>
        <position position="1"/>
    </location>
</feature>
<dbReference type="EMBL" id="CAXKWB010002789">
    <property type="protein sequence ID" value="CAL4067727.1"/>
    <property type="molecule type" value="Genomic_DNA"/>
</dbReference>